<reference evidence="1" key="1">
    <citation type="journal article" date="2020" name="Nature">
        <title>Giant virus diversity and host interactions through global metagenomics.</title>
        <authorList>
            <person name="Schulz F."/>
            <person name="Roux S."/>
            <person name="Paez-Espino D."/>
            <person name="Jungbluth S."/>
            <person name="Walsh D.A."/>
            <person name="Denef V.J."/>
            <person name="McMahon K.D."/>
            <person name="Konstantinidis K.T."/>
            <person name="Eloe-Fadrosh E.A."/>
            <person name="Kyrpides N.C."/>
            <person name="Woyke T."/>
        </authorList>
    </citation>
    <scope>NUCLEOTIDE SEQUENCE</scope>
    <source>
        <strain evidence="1">GVMAG-M-3300023174-24</strain>
    </source>
</reference>
<evidence type="ECO:0000313" key="1">
    <source>
        <dbReference type="EMBL" id="QHT17229.1"/>
    </source>
</evidence>
<dbReference type="AlphaFoldDB" id="A0A6C0DMY8"/>
<sequence>MRNLYFGILLLLLIIISLAVGLFLHELNIFIEGYEDSTNKYSEKSKADAIAKGYTSGYAGSGKNPTTPDENPLYNYRTDNYNVEYHDSADVWKNRTDILDLSFGNVWVIDASGNKVNIPYSSLNTPTTYNQPGTFTYGASSYVPSYEDSIYLSRSTGLPTVSAYNNKSIIPNKYDKYDKQDIYLISNLLQQDRNSALETEEQNKILKTTNSILYSISTNIDKYTKKTYPDVSLNT</sequence>
<organism evidence="1">
    <name type="scientific">viral metagenome</name>
    <dbReference type="NCBI Taxonomy" id="1070528"/>
    <lineage>
        <taxon>unclassified sequences</taxon>
        <taxon>metagenomes</taxon>
        <taxon>organismal metagenomes</taxon>
    </lineage>
</organism>
<name>A0A6C0DMY8_9ZZZZ</name>
<protein>
    <submittedName>
        <fullName evidence="1">Uncharacterized protein</fullName>
    </submittedName>
</protein>
<accession>A0A6C0DMY8</accession>
<dbReference type="EMBL" id="MN739632">
    <property type="protein sequence ID" value="QHT17229.1"/>
    <property type="molecule type" value="Genomic_DNA"/>
</dbReference>
<proteinExistence type="predicted"/>